<keyword evidence="4" id="KW-1185">Reference proteome</keyword>
<protein>
    <submittedName>
        <fullName evidence="3">DUF6438 domain-containing protein</fullName>
    </submittedName>
</protein>
<keyword evidence="1" id="KW-0732">Signal</keyword>
<dbReference type="PROSITE" id="PS51257">
    <property type="entry name" value="PROKAR_LIPOPROTEIN"/>
    <property type="match status" value="1"/>
</dbReference>
<feature type="domain" description="DUF6438" evidence="2">
    <location>
        <begin position="32"/>
        <end position="143"/>
    </location>
</feature>
<dbReference type="Pfam" id="PF20033">
    <property type="entry name" value="DUF6438"/>
    <property type="match status" value="1"/>
</dbReference>
<dbReference type="RefSeq" id="WP_344693567.1">
    <property type="nucleotide sequence ID" value="NZ_BAABBF010000005.1"/>
</dbReference>
<feature type="chain" id="PRO_5045199513" evidence="1">
    <location>
        <begin position="25"/>
        <end position="160"/>
    </location>
</feature>
<evidence type="ECO:0000313" key="4">
    <source>
        <dbReference type="Proteomes" id="UP001500523"/>
    </source>
</evidence>
<reference evidence="4" key="1">
    <citation type="journal article" date="2019" name="Int. J. Syst. Evol. Microbiol.">
        <title>The Global Catalogue of Microorganisms (GCM) 10K type strain sequencing project: providing services to taxonomists for standard genome sequencing and annotation.</title>
        <authorList>
            <consortium name="The Broad Institute Genomics Platform"/>
            <consortium name="The Broad Institute Genome Sequencing Center for Infectious Disease"/>
            <person name="Wu L."/>
            <person name="Ma J."/>
        </authorList>
    </citation>
    <scope>NUCLEOTIDE SEQUENCE [LARGE SCALE GENOMIC DNA]</scope>
    <source>
        <strain evidence="4">JCM 17498</strain>
    </source>
</reference>
<comment type="caution">
    <text evidence="3">The sequence shown here is derived from an EMBL/GenBank/DDBJ whole genome shotgun (WGS) entry which is preliminary data.</text>
</comment>
<sequence length="160" mass="16730">MGRAAVFMLISVTLLAGCATGRQAKNQPKAERLSLVVGPCYGTCPVYSIELQPDGAGRFVGTEHVAVAGTRSFRADVAAQGDLMASLAVFRPATGSVVHTRCEQQVSDQPSYTITWTGGDGRATVLTHDRGCLSPANTRLNEVLAGLPAALGVQTMIGNR</sequence>
<dbReference type="Proteomes" id="UP001500523">
    <property type="component" value="Unassembled WGS sequence"/>
</dbReference>
<proteinExistence type="predicted"/>
<evidence type="ECO:0000313" key="3">
    <source>
        <dbReference type="EMBL" id="GAA3713911.1"/>
    </source>
</evidence>
<evidence type="ECO:0000259" key="2">
    <source>
        <dbReference type="Pfam" id="PF20033"/>
    </source>
</evidence>
<name>A0ABP7E682_9SPHN</name>
<feature type="signal peptide" evidence="1">
    <location>
        <begin position="1"/>
        <end position="24"/>
    </location>
</feature>
<accession>A0ABP7E682</accession>
<evidence type="ECO:0000256" key="1">
    <source>
        <dbReference type="SAM" id="SignalP"/>
    </source>
</evidence>
<gene>
    <name evidence="3" type="ORF">GCM10022268_23340</name>
</gene>
<dbReference type="InterPro" id="IPR045497">
    <property type="entry name" value="DUF6438"/>
</dbReference>
<organism evidence="3 4">
    <name type="scientific">Sphingomonas cynarae</name>
    <dbReference type="NCBI Taxonomy" id="930197"/>
    <lineage>
        <taxon>Bacteria</taxon>
        <taxon>Pseudomonadati</taxon>
        <taxon>Pseudomonadota</taxon>
        <taxon>Alphaproteobacteria</taxon>
        <taxon>Sphingomonadales</taxon>
        <taxon>Sphingomonadaceae</taxon>
        <taxon>Sphingomonas</taxon>
    </lineage>
</organism>
<dbReference type="EMBL" id="BAABBF010000005">
    <property type="protein sequence ID" value="GAA3713911.1"/>
    <property type="molecule type" value="Genomic_DNA"/>
</dbReference>